<dbReference type="Proteomes" id="UP001472677">
    <property type="component" value="Unassembled WGS sequence"/>
</dbReference>
<protein>
    <submittedName>
        <fullName evidence="2">Uncharacterized protein</fullName>
    </submittedName>
</protein>
<evidence type="ECO:0000313" key="3">
    <source>
        <dbReference type="Proteomes" id="UP001472677"/>
    </source>
</evidence>
<evidence type="ECO:0000313" key="2">
    <source>
        <dbReference type="EMBL" id="KAK8515203.1"/>
    </source>
</evidence>
<sequence length="118" mass="13736">MQELQGQLKRLRQNNANIGDFKVKWRVKLKKRMNAVHVRNQKHELTPPRNSFSTRDIVYDQANQLSGLRDKPITQQDALPRSECQPRYLPGQDPLSLLEASPLSSCLVRSSKHQYRRS</sequence>
<evidence type="ECO:0000256" key="1">
    <source>
        <dbReference type="SAM" id="MobiDB-lite"/>
    </source>
</evidence>
<organism evidence="2 3">
    <name type="scientific">Hibiscus sabdariffa</name>
    <name type="common">roselle</name>
    <dbReference type="NCBI Taxonomy" id="183260"/>
    <lineage>
        <taxon>Eukaryota</taxon>
        <taxon>Viridiplantae</taxon>
        <taxon>Streptophyta</taxon>
        <taxon>Embryophyta</taxon>
        <taxon>Tracheophyta</taxon>
        <taxon>Spermatophyta</taxon>
        <taxon>Magnoliopsida</taxon>
        <taxon>eudicotyledons</taxon>
        <taxon>Gunneridae</taxon>
        <taxon>Pentapetalae</taxon>
        <taxon>rosids</taxon>
        <taxon>malvids</taxon>
        <taxon>Malvales</taxon>
        <taxon>Malvaceae</taxon>
        <taxon>Malvoideae</taxon>
        <taxon>Hibiscus</taxon>
    </lineage>
</organism>
<feature type="region of interest" description="Disordered" evidence="1">
    <location>
        <begin position="67"/>
        <end position="91"/>
    </location>
</feature>
<proteinExistence type="predicted"/>
<dbReference type="EMBL" id="JBBPBM010000064">
    <property type="protein sequence ID" value="KAK8515203.1"/>
    <property type="molecule type" value="Genomic_DNA"/>
</dbReference>
<accession>A0ABR2C7Q0</accession>
<keyword evidence="3" id="KW-1185">Reference proteome</keyword>
<gene>
    <name evidence="2" type="ORF">V6N12_019251</name>
</gene>
<reference evidence="2 3" key="1">
    <citation type="journal article" date="2024" name="G3 (Bethesda)">
        <title>Genome assembly of Hibiscus sabdariffa L. provides insights into metabolisms of medicinal natural products.</title>
        <authorList>
            <person name="Kim T."/>
        </authorList>
    </citation>
    <scope>NUCLEOTIDE SEQUENCE [LARGE SCALE GENOMIC DNA]</scope>
    <source>
        <strain evidence="2">TK-2024</strain>
        <tissue evidence="2">Old leaves</tissue>
    </source>
</reference>
<comment type="caution">
    <text evidence="2">The sequence shown here is derived from an EMBL/GenBank/DDBJ whole genome shotgun (WGS) entry which is preliminary data.</text>
</comment>
<name>A0ABR2C7Q0_9ROSI</name>